<evidence type="ECO:0000313" key="1">
    <source>
        <dbReference type="EMBL" id="MEW1976700.1"/>
    </source>
</evidence>
<dbReference type="GO" id="GO:0016757">
    <property type="term" value="F:glycosyltransferase activity"/>
    <property type="evidence" value="ECO:0007669"/>
    <property type="project" value="UniProtKB-KW"/>
</dbReference>
<gene>
    <name evidence="1" type="ORF">AB0301_16720</name>
</gene>
<dbReference type="PANTHER" id="PTHR12526">
    <property type="entry name" value="GLYCOSYLTRANSFERASE"/>
    <property type="match status" value="1"/>
</dbReference>
<evidence type="ECO:0000313" key="2">
    <source>
        <dbReference type="Proteomes" id="UP001553715"/>
    </source>
</evidence>
<organism evidence="1 2">
    <name type="scientific">Microbacterium profundi</name>
    <dbReference type="NCBI Taxonomy" id="450380"/>
    <lineage>
        <taxon>Bacteria</taxon>
        <taxon>Bacillati</taxon>
        <taxon>Actinomycetota</taxon>
        <taxon>Actinomycetes</taxon>
        <taxon>Micrococcales</taxon>
        <taxon>Microbacteriaceae</taxon>
        <taxon>Microbacterium</taxon>
    </lineage>
</organism>
<dbReference type="Gene3D" id="3.40.50.2000">
    <property type="entry name" value="Glycogen Phosphorylase B"/>
    <property type="match status" value="1"/>
</dbReference>
<dbReference type="Pfam" id="PF13692">
    <property type="entry name" value="Glyco_trans_1_4"/>
    <property type="match status" value="1"/>
</dbReference>
<protein>
    <submittedName>
        <fullName evidence="1">Glycosyltransferase</fullName>
        <ecNumber evidence="1">2.4.-.-</ecNumber>
    </submittedName>
</protein>
<keyword evidence="1" id="KW-0808">Transferase</keyword>
<dbReference type="EC" id="2.4.-.-" evidence="1"/>
<keyword evidence="1" id="KW-0328">Glycosyltransferase</keyword>
<accession>A0ABV3LMS5</accession>
<proteinExistence type="predicted"/>
<dbReference type="SUPFAM" id="SSF53756">
    <property type="entry name" value="UDP-Glycosyltransferase/glycogen phosphorylase"/>
    <property type="match status" value="1"/>
</dbReference>
<name>A0ABV3LMS5_9MICO</name>
<dbReference type="RefSeq" id="WP_366233523.1">
    <property type="nucleotide sequence ID" value="NZ_JBFBMH010000043.1"/>
</dbReference>
<dbReference type="PANTHER" id="PTHR12526:SF630">
    <property type="entry name" value="GLYCOSYLTRANSFERASE"/>
    <property type="match status" value="1"/>
</dbReference>
<sequence>MGLRNLLTAVARNEFDLIEIPEPMAVRNWPQLLALTTLVKFQRLTRTRSAELVTYCIENYPVDHKLSEFTKLPPPLAKLVSRSVVGYILGSLSKVAYGTGGALDNYRDIARPRAFSRPESKLIEAIPSARPDAETERSGVVFLGTFERRKGFDIVCDAWPEAATERPDDSLLILGKGDLLDDAVEASNNASVEVIVDPPRQMIWSRLASAKVLILPSQPARGFREQVGLPIVEALSLGCEIVTSDETGIADWLTRHGHRVLPHDAKQLEWSRAIADALSAPPRVSEILKSLPKHDGRLAADEFLMSTGVIAPETRSRGHG</sequence>
<keyword evidence="2" id="KW-1185">Reference proteome</keyword>
<comment type="caution">
    <text evidence="1">The sequence shown here is derived from an EMBL/GenBank/DDBJ whole genome shotgun (WGS) entry which is preliminary data.</text>
</comment>
<dbReference type="EMBL" id="JBFBMH010000043">
    <property type="protein sequence ID" value="MEW1976700.1"/>
    <property type="molecule type" value="Genomic_DNA"/>
</dbReference>
<reference evidence="1 2" key="1">
    <citation type="submission" date="2024-06" db="EMBL/GenBank/DDBJ databases">
        <title>The Natural Products Discovery Center: Release of the First 8490 Sequenced Strains for Exploring Actinobacteria Biosynthetic Diversity.</title>
        <authorList>
            <person name="Kalkreuter E."/>
            <person name="Kautsar S.A."/>
            <person name="Yang D."/>
            <person name="Bader C.D."/>
            <person name="Teijaro C.N."/>
            <person name="Fluegel L."/>
            <person name="Davis C.M."/>
            <person name="Simpson J.R."/>
            <person name="Lauterbach L."/>
            <person name="Steele A.D."/>
            <person name="Gui C."/>
            <person name="Meng S."/>
            <person name="Li G."/>
            <person name="Viehrig K."/>
            <person name="Ye F."/>
            <person name="Su P."/>
            <person name="Kiefer A.F."/>
            <person name="Nichols A."/>
            <person name="Cepeda A.J."/>
            <person name="Yan W."/>
            <person name="Fan B."/>
            <person name="Jiang Y."/>
            <person name="Adhikari A."/>
            <person name="Zheng C.-J."/>
            <person name="Schuster L."/>
            <person name="Cowan T.M."/>
            <person name="Smanski M.J."/>
            <person name="Chevrette M.G."/>
            <person name="De Carvalho L.P.S."/>
            <person name="Shen B."/>
        </authorList>
    </citation>
    <scope>NUCLEOTIDE SEQUENCE [LARGE SCALE GENOMIC DNA]</scope>
    <source>
        <strain evidence="1 2">NPDC077434</strain>
    </source>
</reference>
<dbReference type="Proteomes" id="UP001553715">
    <property type="component" value="Unassembled WGS sequence"/>
</dbReference>